<evidence type="ECO:0000256" key="1">
    <source>
        <dbReference type="ARBA" id="ARBA00023015"/>
    </source>
</evidence>
<name>A0A0M7B0W3_9HYPH</name>
<dbReference type="GO" id="GO:0000976">
    <property type="term" value="F:transcription cis-regulatory region binding"/>
    <property type="evidence" value="ECO:0007669"/>
    <property type="project" value="TreeGrafter"/>
</dbReference>
<dbReference type="SUPFAM" id="SSF53822">
    <property type="entry name" value="Periplasmic binding protein-like I"/>
    <property type="match status" value="1"/>
</dbReference>
<evidence type="ECO:0000313" key="6">
    <source>
        <dbReference type="Proteomes" id="UP000049983"/>
    </source>
</evidence>
<gene>
    <name evidence="5" type="ORF">LA5096_02267</name>
</gene>
<evidence type="ECO:0000259" key="4">
    <source>
        <dbReference type="PROSITE" id="PS50932"/>
    </source>
</evidence>
<accession>A0A0M7B0W3</accession>
<dbReference type="InterPro" id="IPR025997">
    <property type="entry name" value="SBP_2_dom"/>
</dbReference>
<dbReference type="CDD" id="cd06307">
    <property type="entry name" value="PBP1_sugar_binding"/>
    <property type="match status" value="1"/>
</dbReference>
<dbReference type="PROSITE" id="PS50932">
    <property type="entry name" value="HTH_LACI_2"/>
    <property type="match status" value="1"/>
</dbReference>
<dbReference type="Gene3D" id="1.10.260.40">
    <property type="entry name" value="lambda repressor-like DNA-binding domains"/>
    <property type="match status" value="1"/>
</dbReference>
<dbReference type="PANTHER" id="PTHR30146">
    <property type="entry name" value="LACI-RELATED TRANSCRIPTIONAL REPRESSOR"/>
    <property type="match status" value="1"/>
</dbReference>
<dbReference type="AlphaFoldDB" id="A0A0M7B0W3"/>
<dbReference type="PROSITE" id="PS00356">
    <property type="entry name" value="HTH_LACI_1"/>
    <property type="match status" value="1"/>
</dbReference>
<dbReference type="STRING" id="311410.LA5095_06240"/>
<dbReference type="GO" id="GO:0003700">
    <property type="term" value="F:DNA-binding transcription factor activity"/>
    <property type="evidence" value="ECO:0007669"/>
    <property type="project" value="TreeGrafter"/>
</dbReference>
<dbReference type="SUPFAM" id="SSF47413">
    <property type="entry name" value="lambda repressor-like DNA-binding domains"/>
    <property type="match status" value="1"/>
</dbReference>
<evidence type="ECO:0000313" key="5">
    <source>
        <dbReference type="EMBL" id="CTQ69835.1"/>
    </source>
</evidence>
<protein>
    <submittedName>
        <fullName evidence="5">Lac repressor</fullName>
    </submittedName>
</protein>
<dbReference type="Gene3D" id="3.40.50.2300">
    <property type="match status" value="2"/>
</dbReference>
<dbReference type="Pfam" id="PF00356">
    <property type="entry name" value="LacI"/>
    <property type="match status" value="1"/>
</dbReference>
<dbReference type="InterPro" id="IPR000843">
    <property type="entry name" value="HTH_LacI"/>
</dbReference>
<dbReference type="InterPro" id="IPR028082">
    <property type="entry name" value="Peripla_BP_I"/>
</dbReference>
<dbReference type="InterPro" id="IPR010982">
    <property type="entry name" value="Lambda_DNA-bd_dom_sf"/>
</dbReference>
<keyword evidence="6" id="KW-1185">Reference proteome</keyword>
<keyword evidence="3" id="KW-0804">Transcription</keyword>
<dbReference type="GeneID" id="97669657"/>
<dbReference type="RefSeq" id="WP_055391869.1">
    <property type="nucleotide sequence ID" value="NZ_CXWA01000020.1"/>
</dbReference>
<dbReference type="PANTHER" id="PTHR30146:SF152">
    <property type="entry name" value="TRANSCRIPTIONAL REGULATORY PROTEIN"/>
    <property type="match status" value="1"/>
</dbReference>
<organism evidence="5 6">
    <name type="scientific">Roseibium album</name>
    <dbReference type="NCBI Taxonomy" id="311410"/>
    <lineage>
        <taxon>Bacteria</taxon>
        <taxon>Pseudomonadati</taxon>
        <taxon>Pseudomonadota</taxon>
        <taxon>Alphaproteobacteria</taxon>
        <taxon>Hyphomicrobiales</taxon>
        <taxon>Stappiaceae</taxon>
        <taxon>Roseibium</taxon>
    </lineage>
</organism>
<dbReference type="Pfam" id="PF13407">
    <property type="entry name" value="Peripla_BP_4"/>
    <property type="match status" value="1"/>
</dbReference>
<dbReference type="SMART" id="SM00354">
    <property type="entry name" value="HTH_LACI"/>
    <property type="match status" value="1"/>
</dbReference>
<dbReference type="Proteomes" id="UP000049983">
    <property type="component" value="Unassembled WGS sequence"/>
</dbReference>
<keyword evidence="2" id="KW-0238">DNA-binding</keyword>
<keyword evidence="1" id="KW-0805">Transcription regulation</keyword>
<dbReference type="CDD" id="cd01392">
    <property type="entry name" value="HTH_LacI"/>
    <property type="match status" value="1"/>
</dbReference>
<evidence type="ECO:0000256" key="2">
    <source>
        <dbReference type="ARBA" id="ARBA00023125"/>
    </source>
</evidence>
<reference evidence="6" key="1">
    <citation type="submission" date="2015-07" db="EMBL/GenBank/DDBJ databases">
        <authorList>
            <person name="Rodrigo-Torres Lidia"/>
            <person name="Arahal R.David."/>
        </authorList>
    </citation>
    <scope>NUCLEOTIDE SEQUENCE [LARGE SCALE GENOMIC DNA]</scope>
    <source>
        <strain evidence="6">CECT 5096</strain>
    </source>
</reference>
<feature type="domain" description="HTH lacI-type" evidence="4">
    <location>
        <begin position="11"/>
        <end position="48"/>
    </location>
</feature>
<evidence type="ECO:0000256" key="3">
    <source>
        <dbReference type="ARBA" id="ARBA00023163"/>
    </source>
</evidence>
<dbReference type="EMBL" id="CXWC01000009">
    <property type="protein sequence ID" value="CTQ69835.1"/>
    <property type="molecule type" value="Genomic_DNA"/>
</dbReference>
<proteinExistence type="predicted"/>
<sequence length="344" mass="37760">MSEPTQIKRRARVNEIAGLAGVGTATVDRVLNGRPNVSAATRQRVEQAKAAIENGEPVQKRPRPWRLKVFLPEEAGPSTEYLASCFHEFGARGNATIECVFTKKMEPALLARKLQACAGQGIDAIAFQALDDPRVRQAVEDLAHLNIPCLTLISGLETPALAGFMGMDNRAAGRTAGYLMGRFERQKGAVAVVSGGQIYRVHEDREMGFRACLRRDFPHLEVVSTYSGHDDIDGNYTEVRKILDSKPDLIGIYNVGGGNEGIVKALKEAGREKEVTFFGHNLTTKTQGYLLDGTMDVIMHQNMKRAAGRAVDALIARLEHRPYQIKLISTEIITKENIMGVTFG</sequence>